<dbReference type="EMBL" id="BAABJE010000007">
    <property type="protein sequence ID" value="GAA4792479.1"/>
    <property type="molecule type" value="Genomic_DNA"/>
</dbReference>
<feature type="transmembrane region" description="Helical" evidence="1">
    <location>
        <begin position="81"/>
        <end position="101"/>
    </location>
</feature>
<dbReference type="Gene3D" id="3.30.565.10">
    <property type="entry name" value="Histidine kinase-like ATPase, C-terminal domain"/>
    <property type="match status" value="1"/>
</dbReference>
<dbReference type="PANTHER" id="PTHR34220:SF9">
    <property type="entry name" value="SIGNAL TRANSDUCTION HISTIDINE KINASE INTERNAL REGION DOMAIN-CONTAINING PROTEIN"/>
    <property type="match status" value="1"/>
</dbReference>
<proteinExistence type="predicted"/>
<evidence type="ECO:0000256" key="1">
    <source>
        <dbReference type="SAM" id="Phobius"/>
    </source>
</evidence>
<evidence type="ECO:0000313" key="3">
    <source>
        <dbReference type="EMBL" id="GAA4792479.1"/>
    </source>
</evidence>
<accession>A0ABP9B9K2</accession>
<comment type="caution">
    <text evidence="3">The sequence shown here is derived from an EMBL/GenBank/DDBJ whole genome shotgun (WGS) entry which is preliminary data.</text>
</comment>
<dbReference type="SUPFAM" id="SSF55874">
    <property type="entry name" value="ATPase domain of HSP90 chaperone/DNA topoisomerase II/histidine kinase"/>
    <property type="match status" value="1"/>
</dbReference>
<dbReference type="RefSeq" id="WP_345302924.1">
    <property type="nucleotide sequence ID" value="NZ_BAABJE010000007.1"/>
</dbReference>
<gene>
    <name evidence="3" type="ORF">GCM10023307_17360</name>
</gene>
<organism evidence="3 4">
    <name type="scientific">Lysobacter hankyongensis</name>
    <dbReference type="NCBI Taxonomy" id="1176535"/>
    <lineage>
        <taxon>Bacteria</taxon>
        <taxon>Pseudomonadati</taxon>
        <taxon>Pseudomonadota</taxon>
        <taxon>Gammaproteobacteria</taxon>
        <taxon>Lysobacterales</taxon>
        <taxon>Lysobacteraceae</taxon>
        <taxon>Lysobacter</taxon>
    </lineage>
</organism>
<dbReference type="InterPro" id="IPR036890">
    <property type="entry name" value="HATPase_C_sf"/>
</dbReference>
<keyword evidence="1" id="KW-0472">Membrane</keyword>
<reference evidence="4" key="1">
    <citation type="journal article" date="2019" name="Int. J. Syst. Evol. Microbiol.">
        <title>The Global Catalogue of Microorganisms (GCM) 10K type strain sequencing project: providing services to taxonomists for standard genome sequencing and annotation.</title>
        <authorList>
            <consortium name="The Broad Institute Genomics Platform"/>
            <consortium name="The Broad Institute Genome Sequencing Center for Infectious Disease"/>
            <person name="Wu L."/>
            <person name="Ma J."/>
        </authorList>
    </citation>
    <scope>NUCLEOTIDE SEQUENCE [LARGE SCALE GENOMIC DNA]</scope>
    <source>
        <strain evidence="4">JCM 18204</strain>
    </source>
</reference>
<dbReference type="Proteomes" id="UP001499959">
    <property type="component" value="Unassembled WGS sequence"/>
</dbReference>
<protein>
    <recommendedName>
        <fullName evidence="2">Histidine kinase domain-containing protein</fullName>
    </recommendedName>
</protein>
<feature type="transmembrane region" description="Helical" evidence="1">
    <location>
        <begin position="162"/>
        <end position="189"/>
    </location>
</feature>
<feature type="domain" description="Histidine kinase" evidence="2">
    <location>
        <begin position="328"/>
        <end position="419"/>
    </location>
</feature>
<feature type="transmembrane region" description="Helical" evidence="1">
    <location>
        <begin position="113"/>
        <end position="129"/>
    </location>
</feature>
<name>A0ABP9B9K2_9GAMM</name>
<feature type="transmembrane region" description="Helical" evidence="1">
    <location>
        <begin position="49"/>
        <end position="69"/>
    </location>
</feature>
<dbReference type="InterPro" id="IPR005467">
    <property type="entry name" value="His_kinase_dom"/>
</dbReference>
<keyword evidence="1" id="KW-0812">Transmembrane</keyword>
<sequence>MIPSSTVSDRTPYALDQPLPAEVVVARGAWLGYRRYPVFGWRWLRGRSLIFAVAIGAWALLTGWGMGMMASDMRLGLLSGLHFFGGFILMSCVGPLFATLVRHRGWPLRRERIGVVLAVLAGIVVAYFADTWASGYLEQAVAKTHGITAKVKPPEFSPFVKAIVATVNVAFAVLIYGALGGGLALRAYFRELGRWQDSRQAAALAALQAEKQRSELRLGVLQAQVEPHFLFNTLASVRALVRQDPGQAEATLDALVDYLRASIPRLRDAEATLDSTLPDSSLLDSTLGQQLDLCASYLELMRLRTAGRLSHAIEVDPALRDVPFPPLLLISLVENAVKHGIEPRPGPGRITLSAERDGDALRVRVIDDGMGLQPGIGGGLGLANVRAQLQTRYGDRAEFALHSRPPKGACAELRIPLAGDAR</sequence>
<dbReference type="PANTHER" id="PTHR34220">
    <property type="entry name" value="SENSOR HISTIDINE KINASE YPDA"/>
    <property type="match status" value="1"/>
</dbReference>
<keyword evidence="4" id="KW-1185">Reference proteome</keyword>
<evidence type="ECO:0000259" key="2">
    <source>
        <dbReference type="PROSITE" id="PS50109"/>
    </source>
</evidence>
<dbReference type="Pfam" id="PF06580">
    <property type="entry name" value="His_kinase"/>
    <property type="match status" value="1"/>
</dbReference>
<dbReference type="SMART" id="SM00387">
    <property type="entry name" value="HATPase_c"/>
    <property type="match status" value="1"/>
</dbReference>
<keyword evidence="1" id="KW-1133">Transmembrane helix</keyword>
<dbReference type="InterPro" id="IPR050640">
    <property type="entry name" value="Bact_2-comp_sensor_kinase"/>
</dbReference>
<dbReference type="PROSITE" id="PS50109">
    <property type="entry name" value="HIS_KIN"/>
    <property type="match status" value="1"/>
</dbReference>
<evidence type="ECO:0000313" key="4">
    <source>
        <dbReference type="Proteomes" id="UP001499959"/>
    </source>
</evidence>
<dbReference type="InterPro" id="IPR010559">
    <property type="entry name" value="Sig_transdc_His_kin_internal"/>
</dbReference>
<dbReference type="Pfam" id="PF02518">
    <property type="entry name" value="HATPase_c"/>
    <property type="match status" value="1"/>
</dbReference>
<dbReference type="InterPro" id="IPR003594">
    <property type="entry name" value="HATPase_dom"/>
</dbReference>